<keyword evidence="3 5" id="KW-0238">DNA-binding</keyword>
<dbReference type="Proteomes" id="UP000295818">
    <property type="component" value="Unassembled WGS sequence"/>
</dbReference>
<dbReference type="RefSeq" id="WP_132187871.1">
    <property type="nucleotide sequence ID" value="NZ_SLWM01000002.1"/>
</dbReference>
<dbReference type="SUPFAM" id="SSF48498">
    <property type="entry name" value="Tetracyclin repressor-like, C-terminal domain"/>
    <property type="match status" value="1"/>
</dbReference>
<organism evidence="7 8">
    <name type="scientific">Kribbella orskensis</name>
    <dbReference type="NCBI Taxonomy" id="2512216"/>
    <lineage>
        <taxon>Bacteria</taxon>
        <taxon>Bacillati</taxon>
        <taxon>Actinomycetota</taxon>
        <taxon>Actinomycetes</taxon>
        <taxon>Propionibacteriales</taxon>
        <taxon>Kribbellaceae</taxon>
        <taxon>Kribbella</taxon>
    </lineage>
</organism>
<keyword evidence="4" id="KW-0804">Transcription</keyword>
<keyword evidence="1" id="KW-0678">Repressor</keyword>
<evidence type="ECO:0000256" key="3">
    <source>
        <dbReference type="ARBA" id="ARBA00023125"/>
    </source>
</evidence>
<evidence type="ECO:0000256" key="1">
    <source>
        <dbReference type="ARBA" id="ARBA00022491"/>
    </source>
</evidence>
<dbReference type="Pfam" id="PF02909">
    <property type="entry name" value="TetR_C_1"/>
    <property type="match status" value="1"/>
</dbReference>
<evidence type="ECO:0000256" key="5">
    <source>
        <dbReference type="PROSITE-ProRule" id="PRU00335"/>
    </source>
</evidence>
<dbReference type="Gene3D" id="1.10.10.60">
    <property type="entry name" value="Homeodomain-like"/>
    <property type="match status" value="1"/>
</dbReference>
<dbReference type="PRINTS" id="PR00400">
    <property type="entry name" value="TETREPRESSOR"/>
</dbReference>
<keyword evidence="8" id="KW-1185">Reference proteome</keyword>
<dbReference type="Pfam" id="PF00440">
    <property type="entry name" value="TetR_N"/>
    <property type="match status" value="1"/>
</dbReference>
<evidence type="ECO:0000259" key="6">
    <source>
        <dbReference type="PROSITE" id="PS50977"/>
    </source>
</evidence>
<keyword evidence="2" id="KW-0805">Transcription regulation</keyword>
<dbReference type="InterPro" id="IPR001647">
    <property type="entry name" value="HTH_TetR"/>
</dbReference>
<dbReference type="SUPFAM" id="SSF46689">
    <property type="entry name" value="Homeodomain-like"/>
    <property type="match status" value="1"/>
</dbReference>
<evidence type="ECO:0000256" key="4">
    <source>
        <dbReference type="ARBA" id="ARBA00023163"/>
    </source>
</evidence>
<dbReference type="InterPro" id="IPR036271">
    <property type="entry name" value="Tet_transcr_reg_TetR-rel_C_sf"/>
</dbReference>
<dbReference type="PROSITE" id="PS50977">
    <property type="entry name" value="HTH_TETR_2"/>
    <property type="match status" value="1"/>
</dbReference>
<feature type="domain" description="HTH tetR-type" evidence="6">
    <location>
        <begin position="10"/>
        <end position="70"/>
    </location>
</feature>
<evidence type="ECO:0000313" key="8">
    <source>
        <dbReference type="Proteomes" id="UP000295818"/>
    </source>
</evidence>
<dbReference type="PANTHER" id="PTHR30055">
    <property type="entry name" value="HTH-TYPE TRANSCRIPTIONAL REGULATOR RUTR"/>
    <property type="match status" value="1"/>
</dbReference>
<reference evidence="7 8" key="1">
    <citation type="journal article" date="2015" name="Stand. Genomic Sci.">
        <title>Genomic Encyclopedia of Bacterial and Archaeal Type Strains, Phase III: the genomes of soil and plant-associated and newly described type strains.</title>
        <authorList>
            <person name="Whitman W.B."/>
            <person name="Woyke T."/>
            <person name="Klenk H.P."/>
            <person name="Zhou Y."/>
            <person name="Lilburn T.G."/>
            <person name="Beck B.J."/>
            <person name="De Vos P."/>
            <person name="Vandamme P."/>
            <person name="Eisen J.A."/>
            <person name="Garrity G."/>
            <person name="Hugenholtz P."/>
            <person name="Kyrpides N.C."/>
        </authorList>
    </citation>
    <scope>NUCLEOTIDE SEQUENCE [LARGE SCALE GENOMIC DNA]</scope>
    <source>
        <strain evidence="7 8">VKM Ac-2538</strain>
    </source>
</reference>
<comment type="caution">
    <text evidence="7">The sequence shown here is derived from an EMBL/GenBank/DDBJ whole genome shotgun (WGS) entry which is preliminary data.</text>
</comment>
<dbReference type="EMBL" id="SLWM01000002">
    <property type="protein sequence ID" value="TCO29794.1"/>
    <property type="molecule type" value="Genomic_DNA"/>
</dbReference>
<evidence type="ECO:0000313" key="7">
    <source>
        <dbReference type="EMBL" id="TCO29794.1"/>
    </source>
</evidence>
<gene>
    <name evidence="7" type="ORF">EV644_102515</name>
</gene>
<protein>
    <submittedName>
        <fullName evidence="7">TetR family transcriptional regulator</fullName>
    </submittedName>
</protein>
<feature type="DNA-binding region" description="H-T-H motif" evidence="5">
    <location>
        <begin position="33"/>
        <end position="52"/>
    </location>
</feature>
<dbReference type="PANTHER" id="PTHR30055:SF151">
    <property type="entry name" value="TRANSCRIPTIONAL REGULATORY PROTEIN"/>
    <property type="match status" value="1"/>
</dbReference>
<dbReference type="InterPro" id="IPR009057">
    <property type="entry name" value="Homeodomain-like_sf"/>
</dbReference>
<evidence type="ECO:0000256" key="2">
    <source>
        <dbReference type="ARBA" id="ARBA00023015"/>
    </source>
</evidence>
<dbReference type="Gene3D" id="1.10.357.10">
    <property type="entry name" value="Tetracycline Repressor, domain 2"/>
    <property type="match status" value="1"/>
</dbReference>
<name>A0ABY2BT32_9ACTN</name>
<sequence>MPKKTAARVPVTRERALQTAVALADKEGLGSLSMRKLAQELGVEAMSLYHHVKNKDDILDGMVDLVFAEIELPVDGDEWKPAMRDRARSARAALTRHPWAISIMDSRAAPGPATLRHHNAVIGACRRAGFSVQMAAHAFSLLDSYIFGFVLQEVNLPFDESAVIPDVVEAMMLPYSPEDYPYLTEFTTEYILQPGYKFGAEFEYGLALLIDSLEAAAHP</sequence>
<proteinExistence type="predicted"/>
<dbReference type="InterPro" id="IPR003012">
    <property type="entry name" value="Tet_transcr_reg_TetR"/>
</dbReference>
<accession>A0ABY2BT32</accession>
<dbReference type="InterPro" id="IPR004111">
    <property type="entry name" value="Repressor_TetR_C"/>
</dbReference>
<dbReference type="InterPro" id="IPR050109">
    <property type="entry name" value="HTH-type_TetR-like_transc_reg"/>
</dbReference>